<dbReference type="RefSeq" id="NP_001321688.1">
    <property type="nucleotide sequence ID" value="NM_001333351.1"/>
</dbReference>
<keyword evidence="3" id="KW-0223">Dioxygenase</keyword>
<dbReference type="TAIR" id="AT1G48700">
    <property type="gene designation" value="CP5"/>
</dbReference>
<dbReference type="Araport" id="AT1G48700"/>
<evidence type="ECO:0000256" key="2">
    <source>
        <dbReference type="ARBA" id="ARBA00022896"/>
    </source>
</evidence>
<feature type="transmembrane region" description="Helical" evidence="5">
    <location>
        <begin position="77"/>
        <end position="96"/>
    </location>
</feature>
<keyword evidence="5" id="KW-1133">Transmembrane helix</keyword>
<keyword evidence="5" id="KW-0812">Transmembrane</keyword>
<sequence length="259" mass="30009">MQCFLFLQPRFKGLYKLDPKLFLLPSFRKAISENTEESFRRIISEPFPGVFVFKMFQPDFSEKLLLEVTITHHLATYYLPCSYLFGLLLFIFCCLINQVENFRKWANETNFTIRRPDNTSKYGVVLDDFGLDIMLKQLMDDFIFPICKVFFPEVCGTMFDSHYGFFIENGEDRDADVGFHVEDSDITLNVCLSKQGEGGEILFAGARCNKHMDIDPKPEEYFDYCHIPGQAILHRGCHVHGARATASGRRANMILWCQK</sequence>
<comment type="cofactor">
    <cofactor evidence="1">
        <name>L-ascorbate</name>
        <dbReference type="ChEBI" id="CHEBI:38290"/>
    </cofactor>
</comment>
<dbReference type="GO" id="GO:0051213">
    <property type="term" value="F:dioxygenase activity"/>
    <property type="evidence" value="ECO:0007669"/>
    <property type="project" value="UniProtKB-KW"/>
</dbReference>
<dbReference type="EMBL" id="CP002684">
    <property type="protein sequence ID" value="ANM59323.1"/>
    <property type="molecule type" value="Genomic_DNA"/>
</dbReference>
<reference evidence="8 9" key="1">
    <citation type="journal article" date="2000" name="Nature">
        <title>Sequence and analysis of chromosome 1 of the plant Arabidopsis thaliana.</title>
        <authorList>
            <person name="Theologis A."/>
            <person name="Ecker J.R."/>
            <person name="Palm C.J."/>
            <person name="Federspiel N.A."/>
            <person name="Kaul S."/>
            <person name="White O."/>
            <person name="Alonso J."/>
            <person name="Altafi H."/>
            <person name="Araujo R."/>
            <person name="Bowman C.L."/>
            <person name="Brooks S.Y."/>
            <person name="Buehler E."/>
            <person name="Chan A."/>
            <person name="Chao Q."/>
            <person name="Chen H."/>
            <person name="Cheuk R.F."/>
            <person name="Chin C.W."/>
            <person name="Chung M.K."/>
            <person name="Conn L."/>
            <person name="Conway A.B."/>
            <person name="Conway A.R."/>
            <person name="Creasy T.H."/>
            <person name="Dewar K."/>
            <person name="Dunn P."/>
            <person name="Etgu P."/>
            <person name="Feldblyum T.V."/>
            <person name="Feng J."/>
            <person name="Fong B."/>
            <person name="Fujii C.Y."/>
            <person name="Gill J.E."/>
            <person name="Goldsmith A.D."/>
            <person name="Haas B."/>
            <person name="Hansen N.F."/>
            <person name="Hughes B."/>
            <person name="Huizar L."/>
            <person name="Hunter J.L."/>
            <person name="Jenkins J."/>
            <person name="Johnson-Hopson C."/>
            <person name="Khan S."/>
            <person name="Khaykin E."/>
            <person name="Kim C.J."/>
            <person name="Koo H.L."/>
            <person name="Kremenetskaia I."/>
            <person name="Kurtz D.B."/>
            <person name="Kwan A."/>
            <person name="Lam B."/>
            <person name="Langin-Hooper S."/>
            <person name="Lee A."/>
            <person name="Lee J.M."/>
            <person name="Lenz C.A."/>
            <person name="Li J.H."/>
            <person name="Li Y."/>
            <person name="Lin X."/>
            <person name="Liu S.X."/>
            <person name="Liu Z.A."/>
            <person name="Luros J.S."/>
            <person name="Maiti R."/>
            <person name="Marziali A."/>
            <person name="Militscher J."/>
            <person name="Miranda M."/>
            <person name="Nguyen M."/>
            <person name="Nierman W.C."/>
            <person name="Osborne B.I."/>
            <person name="Pai G."/>
            <person name="Peterson J."/>
            <person name="Pham P.K."/>
            <person name="Rizzo M."/>
            <person name="Rooney T."/>
            <person name="Rowley D."/>
            <person name="Sakano H."/>
            <person name="Salzberg S.L."/>
            <person name="Schwartz J.R."/>
            <person name="Shinn P."/>
            <person name="Southwick A.M."/>
            <person name="Sun H."/>
            <person name="Tallon L.J."/>
            <person name="Tambunga G."/>
            <person name="Toriumi M.J."/>
            <person name="Town C.D."/>
            <person name="Utterback T."/>
            <person name="Van Aken S."/>
            <person name="Vaysberg M."/>
            <person name="Vysotskaia V.S."/>
            <person name="Walker M."/>
            <person name="Wu D."/>
            <person name="Yu G."/>
            <person name="Fraser C.M."/>
            <person name="Venter J.C."/>
            <person name="Davis R.W."/>
        </authorList>
    </citation>
    <scope>NUCLEOTIDE SEQUENCE [LARGE SCALE GENOMIC DNA]</scope>
    <source>
        <strain evidence="9">cv. Columbia</strain>
    </source>
</reference>
<dbReference type="GO" id="GO:0031418">
    <property type="term" value="F:L-ascorbic acid binding"/>
    <property type="evidence" value="ECO:0007669"/>
    <property type="project" value="UniProtKB-KW"/>
</dbReference>
<evidence type="ECO:0000313" key="10">
    <source>
        <dbReference type="TAIR" id="AT1G48700"/>
    </source>
</evidence>
<gene>
    <name evidence="10" type="primary">CP5</name>
    <name evidence="7 8" type="ordered locus">At1g48700</name>
    <name evidence="8" type="ORF">F11I4.12</name>
    <name evidence="8" type="ORF">F11I4_12</name>
</gene>
<keyword evidence="5" id="KW-0472">Membrane</keyword>
<evidence type="ECO:0000256" key="5">
    <source>
        <dbReference type="SAM" id="Phobius"/>
    </source>
</evidence>
<organism evidence="8 9">
    <name type="scientific">Arabidopsis thaliana</name>
    <name type="common">Mouse-ear cress</name>
    <dbReference type="NCBI Taxonomy" id="3702"/>
    <lineage>
        <taxon>Eukaryota</taxon>
        <taxon>Viridiplantae</taxon>
        <taxon>Streptophyta</taxon>
        <taxon>Embryophyta</taxon>
        <taxon>Tracheophyta</taxon>
        <taxon>Spermatophyta</taxon>
        <taxon>Magnoliopsida</taxon>
        <taxon>eudicotyledons</taxon>
        <taxon>Gunneridae</taxon>
        <taxon>Pentapetalae</taxon>
        <taxon>rosids</taxon>
        <taxon>malvids</taxon>
        <taxon>Brassicales</taxon>
        <taxon>Brassicaceae</taxon>
        <taxon>Camelineae</taxon>
        <taxon>Arabidopsis</taxon>
    </lineage>
</organism>
<evidence type="ECO:0000256" key="4">
    <source>
        <dbReference type="ARBA" id="ARBA00023002"/>
    </source>
</evidence>
<evidence type="ECO:0000256" key="3">
    <source>
        <dbReference type="ARBA" id="ARBA00022964"/>
    </source>
</evidence>
<keyword evidence="2" id="KW-0847">Vitamin C</keyword>
<accession>A0A1P8ARP7</accession>
<evidence type="ECO:0000313" key="9">
    <source>
        <dbReference type="Proteomes" id="UP000006548"/>
    </source>
</evidence>
<feature type="domain" description="Prolyl 4-hydroxylase alpha subunit" evidence="6">
    <location>
        <begin position="82"/>
        <end position="258"/>
    </location>
</feature>
<dbReference type="GeneID" id="841292"/>
<dbReference type="GO" id="GO:0016705">
    <property type="term" value="F:oxidoreductase activity, acting on paired donors, with incorporation or reduction of molecular oxygen"/>
    <property type="evidence" value="ECO:0007669"/>
    <property type="project" value="InterPro"/>
</dbReference>
<evidence type="ECO:0000256" key="1">
    <source>
        <dbReference type="ARBA" id="ARBA00001961"/>
    </source>
</evidence>
<keyword evidence="9" id="KW-1185">Reference proteome</keyword>
<evidence type="ECO:0000259" key="6">
    <source>
        <dbReference type="SMART" id="SM00702"/>
    </source>
</evidence>
<reference evidence="9" key="2">
    <citation type="journal article" date="2017" name="Plant J.">
        <title>Araport11: a complete reannotation of the Arabidopsis thaliana reference genome.</title>
        <authorList>
            <person name="Cheng C.Y."/>
            <person name="Krishnakumar V."/>
            <person name="Chan A.P."/>
            <person name="Thibaud-Nissen F."/>
            <person name="Schobel S."/>
            <person name="Town C.D."/>
        </authorList>
    </citation>
    <scope>GENOME REANNOTATION</scope>
    <source>
        <strain evidence="9">cv. Columbia</strain>
    </source>
</reference>
<keyword evidence="4" id="KW-0560">Oxidoreductase</keyword>
<dbReference type="SMART" id="SM00702">
    <property type="entry name" value="P4Hc"/>
    <property type="match status" value="1"/>
</dbReference>
<dbReference type="InterPro" id="IPR006620">
    <property type="entry name" value="Pro_4_hyd_alph"/>
</dbReference>
<dbReference type="Pfam" id="PF25238">
    <property type="entry name" value="OGFOD2-like"/>
    <property type="match status" value="2"/>
</dbReference>
<dbReference type="AlphaFoldDB" id="A0A1P8ARP7"/>
<dbReference type="PANTHER" id="PTHR24014">
    <property type="entry name" value="2-OXOGLUTARATE AND IRON-DEPENDENT OXYGENASE DOMAIN-CONTAINING PROTEIN 2"/>
    <property type="match status" value="1"/>
</dbReference>
<name>A0A1P8ARP7_ARATH</name>
<dbReference type="Proteomes" id="UP000006548">
    <property type="component" value="Chromosome 1"/>
</dbReference>
<dbReference type="PANTHER" id="PTHR24014:SF4">
    <property type="entry name" value="2-OXOGLUTARATE AND IRON-DEPENDENT OXYGENASE DOMAIN-CONTAINING PROTEIN 2"/>
    <property type="match status" value="1"/>
</dbReference>
<evidence type="ECO:0000313" key="7">
    <source>
        <dbReference type="Araport" id="AT1G48700"/>
    </source>
</evidence>
<evidence type="ECO:0000313" key="8">
    <source>
        <dbReference type="EMBL" id="ANM59323.1"/>
    </source>
</evidence>
<protein>
    <submittedName>
        <fullName evidence="8">2-oxoglutarate (2OG) and Fe(II)-dependent oxygenase superfamily protein</fullName>
    </submittedName>
</protein>
<dbReference type="ExpressionAtlas" id="A0A1P8ARP7">
    <property type="expression patterns" value="differential"/>
</dbReference>
<dbReference type="GO" id="GO:0005506">
    <property type="term" value="F:iron ion binding"/>
    <property type="evidence" value="ECO:0007669"/>
    <property type="project" value="InterPro"/>
</dbReference>
<proteinExistence type="predicted"/>